<keyword evidence="2" id="KW-1185">Reference proteome</keyword>
<dbReference type="Proteomes" id="UP001314170">
    <property type="component" value="Unassembled WGS sequence"/>
</dbReference>
<sequence length="89" mass="10653">MSELWDLIFSQISENGIKDIDKKEYEGTIHWKEANKLLESDWLLLTGRGKKRKKELQAKEHIRGFEHMNFRMDVTCKAEWIIPFFSHAM</sequence>
<proteinExistence type="predicted"/>
<protein>
    <submittedName>
        <fullName evidence="1">Uncharacterized protein</fullName>
    </submittedName>
</protein>
<reference evidence="1 2" key="1">
    <citation type="submission" date="2024-01" db="EMBL/GenBank/DDBJ databases">
        <authorList>
            <person name="Waweru B."/>
        </authorList>
    </citation>
    <scope>NUCLEOTIDE SEQUENCE [LARGE SCALE GENOMIC DNA]</scope>
</reference>
<dbReference type="EMBL" id="CAWUPB010001165">
    <property type="protein sequence ID" value="CAK7344889.1"/>
    <property type="molecule type" value="Genomic_DNA"/>
</dbReference>
<dbReference type="AlphaFoldDB" id="A0AAV1S1Q2"/>
<evidence type="ECO:0000313" key="1">
    <source>
        <dbReference type="EMBL" id="CAK7344889.1"/>
    </source>
</evidence>
<gene>
    <name evidence="1" type="ORF">DCAF_LOCUS17998</name>
</gene>
<comment type="caution">
    <text evidence="1">The sequence shown here is derived from an EMBL/GenBank/DDBJ whole genome shotgun (WGS) entry which is preliminary data.</text>
</comment>
<evidence type="ECO:0000313" key="2">
    <source>
        <dbReference type="Proteomes" id="UP001314170"/>
    </source>
</evidence>
<organism evidence="1 2">
    <name type="scientific">Dovyalis caffra</name>
    <dbReference type="NCBI Taxonomy" id="77055"/>
    <lineage>
        <taxon>Eukaryota</taxon>
        <taxon>Viridiplantae</taxon>
        <taxon>Streptophyta</taxon>
        <taxon>Embryophyta</taxon>
        <taxon>Tracheophyta</taxon>
        <taxon>Spermatophyta</taxon>
        <taxon>Magnoliopsida</taxon>
        <taxon>eudicotyledons</taxon>
        <taxon>Gunneridae</taxon>
        <taxon>Pentapetalae</taxon>
        <taxon>rosids</taxon>
        <taxon>fabids</taxon>
        <taxon>Malpighiales</taxon>
        <taxon>Salicaceae</taxon>
        <taxon>Flacourtieae</taxon>
        <taxon>Dovyalis</taxon>
    </lineage>
</organism>
<accession>A0AAV1S1Q2</accession>
<name>A0AAV1S1Q2_9ROSI</name>